<protein>
    <submittedName>
        <fullName evidence="2">N-acetyltransferase</fullName>
    </submittedName>
</protein>
<dbReference type="EMBL" id="BLXZ01000007">
    <property type="protein sequence ID" value="GFO69949.1"/>
    <property type="molecule type" value="Genomic_DNA"/>
</dbReference>
<dbReference type="InterPro" id="IPR041496">
    <property type="entry name" value="YitH/HolE_GNAT"/>
</dbReference>
<dbReference type="Gene3D" id="3.40.630.90">
    <property type="match status" value="1"/>
</dbReference>
<evidence type="ECO:0000259" key="1">
    <source>
        <dbReference type="PROSITE" id="PS51186"/>
    </source>
</evidence>
<feature type="domain" description="N-acetyltransferase" evidence="1">
    <location>
        <begin position="2"/>
        <end position="139"/>
    </location>
</feature>
<dbReference type="RefSeq" id="WP_183362522.1">
    <property type="nucleotide sequence ID" value="NZ_BLXZ01000007.1"/>
</dbReference>
<comment type="caution">
    <text evidence="2">The sequence shown here is derived from an EMBL/GenBank/DDBJ whole genome shotgun (WGS) entry which is preliminary data.</text>
</comment>
<accession>A0A6V8NG60</accession>
<evidence type="ECO:0000313" key="2">
    <source>
        <dbReference type="EMBL" id="GFO69949.1"/>
    </source>
</evidence>
<organism evidence="2 3">
    <name type="scientific">Geomonas limicola</name>
    <dbReference type="NCBI Taxonomy" id="2740186"/>
    <lineage>
        <taxon>Bacteria</taxon>
        <taxon>Pseudomonadati</taxon>
        <taxon>Thermodesulfobacteriota</taxon>
        <taxon>Desulfuromonadia</taxon>
        <taxon>Geobacterales</taxon>
        <taxon>Geobacteraceae</taxon>
        <taxon>Geomonas</taxon>
    </lineage>
</organism>
<dbReference type="Pfam" id="PF18014">
    <property type="entry name" value="Acetyltransf_18"/>
    <property type="match status" value="1"/>
</dbReference>
<dbReference type="Gene3D" id="3.40.630.30">
    <property type="match status" value="1"/>
</dbReference>
<dbReference type="AlphaFoldDB" id="A0A6V8NG60"/>
<dbReference type="InterPro" id="IPR000182">
    <property type="entry name" value="GNAT_dom"/>
</dbReference>
<dbReference type="InterPro" id="IPR016181">
    <property type="entry name" value="Acyl_CoA_acyltransferase"/>
</dbReference>
<dbReference type="PANTHER" id="PTHR47237:SF1">
    <property type="entry name" value="SLL0310 PROTEIN"/>
    <property type="match status" value="1"/>
</dbReference>
<keyword evidence="2" id="KW-0808">Transferase</keyword>
<keyword evidence="3" id="KW-1185">Reference proteome</keyword>
<dbReference type="Pfam" id="PF00583">
    <property type="entry name" value="Acetyltransf_1"/>
    <property type="match status" value="1"/>
</dbReference>
<dbReference type="PROSITE" id="PS51186">
    <property type="entry name" value="GNAT"/>
    <property type="match status" value="1"/>
</dbReference>
<evidence type="ECO:0000313" key="3">
    <source>
        <dbReference type="Proteomes" id="UP000587586"/>
    </source>
</evidence>
<dbReference type="CDD" id="cd04301">
    <property type="entry name" value="NAT_SF"/>
    <property type="match status" value="1"/>
</dbReference>
<proteinExistence type="predicted"/>
<name>A0A6V8NG60_9BACT</name>
<sequence length="268" mass="29395">MTGCEPFTPDDIPGFLELAADEGWISGYWEFEFLLRSFPQGCFVWREAGEALGYLTSVKYGKSGWIGNLLVRPEARRRGVGRALMERSVSVLLKHGVETVWLTASEEGAGIYRKLGFAVIDSVNRWTGCAAANLSRSPDLLDLESVRAVDRVGWGDRRESLLEVTCARGRLHTSSGGFICCQEWDDGLQIGPWGCLIQSQAAQLMDQVLVQGEQRVFLDVPGGNFTANELLLQRGFAVKGSALLMYLGHHPLYQPGSIFALASMGSMG</sequence>
<dbReference type="PANTHER" id="PTHR47237">
    <property type="entry name" value="SLL0310 PROTEIN"/>
    <property type="match status" value="1"/>
</dbReference>
<dbReference type="GO" id="GO:0016747">
    <property type="term" value="F:acyltransferase activity, transferring groups other than amino-acyl groups"/>
    <property type="evidence" value="ECO:0007669"/>
    <property type="project" value="InterPro"/>
</dbReference>
<reference evidence="3" key="1">
    <citation type="submission" date="2020-06" db="EMBL/GenBank/DDBJ databases">
        <title>Draft genomic sequecing of Geomonas sp. Red745.</title>
        <authorList>
            <person name="Itoh H."/>
            <person name="Xu Z.X."/>
            <person name="Ushijima N."/>
            <person name="Masuda Y."/>
            <person name="Shiratori Y."/>
            <person name="Senoo K."/>
        </authorList>
    </citation>
    <scope>NUCLEOTIDE SEQUENCE [LARGE SCALE GENOMIC DNA]</scope>
    <source>
        <strain evidence="3">Red745</strain>
    </source>
</reference>
<gene>
    <name evidence="2" type="ORF">GMLC_35280</name>
</gene>
<dbReference type="SUPFAM" id="SSF55729">
    <property type="entry name" value="Acyl-CoA N-acyltransferases (Nat)"/>
    <property type="match status" value="1"/>
</dbReference>
<dbReference type="Proteomes" id="UP000587586">
    <property type="component" value="Unassembled WGS sequence"/>
</dbReference>
<dbReference type="InterPro" id="IPR052729">
    <property type="entry name" value="Acyl/Acetyltrans_Enzymes"/>
</dbReference>